<evidence type="ECO:0000259" key="13">
    <source>
        <dbReference type="Pfam" id="PF02771"/>
    </source>
</evidence>
<dbReference type="GO" id="GO:0050660">
    <property type="term" value="F:flavin adenine dinucleotide binding"/>
    <property type="evidence" value="ECO:0007669"/>
    <property type="project" value="InterPro"/>
</dbReference>
<dbReference type="InterPro" id="IPR006091">
    <property type="entry name" value="Acyl-CoA_Oxase/DH_mid-dom"/>
</dbReference>
<dbReference type="InterPro" id="IPR009100">
    <property type="entry name" value="AcylCoA_DH/oxidase_NM_dom_sf"/>
</dbReference>
<dbReference type="AlphaFoldDB" id="A0A6M4H6V6"/>
<dbReference type="SUPFAM" id="SSF47203">
    <property type="entry name" value="Acyl-CoA dehydrogenase C-terminal domain-like"/>
    <property type="match status" value="1"/>
</dbReference>
<feature type="domain" description="Acyl-CoA oxidase/dehydrogenase middle" evidence="12">
    <location>
        <begin position="162"/>
        <end position="269"/>
    </location>
</feature>
<dbReference type="Pfam" id="PF02771">
    <property type="entry name" value="Acyl-CoA_dh_N"/>
    <property type="match status" value="1"/>
</dbReference>
<dbReference type="InterPro" id="IPR009075">
    <property type="entry name" value="AcylCo_DH/oxidase_C"/>
</dbReference>
<dbReference type="RefSeq" id="WP_171161755.1">
    <property type="nucleotide sequence ID" value="NZ_CP053073.1"/>
</dbReference>
<name>A0A6M4H6V6_9PROT</name>
<dbReference type="GO" id="GO:0016627">
    <property type="term" value="F:oxidoreductase activity, acting on the CH-CH group of donors"/>
    <property type="evidence" value="ECO:0007669"/>
    <property type="project" value="InterPro"/>
</dbReference>
<dbReference type="Gene3D" id="1.10.540.10">
    <property type="entry name" value="Acyl-CoA dehydrogenase/oxidase, N-terminal domain"/>
    <property type="match status" value="1"/>
</dbReference>
<dbReference type="InterPro" id="IPR052166">
    <property type="entry name" value="Diverse_Acyl-CoA_DH"/>
</dbReference>
<dbReference type="Gene3D" id="2.40.110.10">
    <property type="entry name" value="Butyryl-CoA Dehydrogenase, subunit A, domain 2"/>
    <property type="match status" value="1"/>
</dbReference>
<evidence type="ECO:0000256" key="3">
    <source>
        <dbReference type="ARBA" id="ARBA00022630"/>
    </source>
</evidence>
<reference evidence="15 16" key="1">
    <citation type="submission" date="2020-04" db="EMBL/GenBank/DDBJ databases">
        <title>Usitatibacter rugosus gen. nov., sp. nov. and Usitatibacter palustris sp. nov., novel members of Usitatibacteraceae fam. nov. within the order Nitrosomonadales isolated from soil.</title>
        <authorList>
            <person name="Huber K.J."/>
            <person name="Neumann-Schaal M."/>
            <person name="Geppert A."/>
            <person name="Luckner M."/>
            <person name="Wanner G."/>
            <person name="Overmann J."/>
        </authorList>
    </citation>
    <scope>NUCLEOTIDE SEQUENCE [LARGE SCALE GENOMIC DNA]</scope>
    <source>
        <strain evidence="15 16">Swamp67</strain>
    </source>
</reference>
<dbReference type="SUPFAM" id="SSF56645">
    <property type="entry name" value="Acyl-CoA dehydrogenase NM domain-like"/>
    <property type="match status" value="1"/>
</dbReference>
<evidence type="ECO:0000256" key="5">
    <source>
        <dbReference type="ARBA" id="ARBA00023002"/>
    </source>
</evidence>
<dbReference type="Pfam" id="PF12806">
    <property type="entry name" value="Acyl-CoA_dh_C"/>
    <property type="match status" value="1"/>
</dbReference>
<dbReference type="InParanoid" id="A0A6M4H6V6"/>
<accession>A0A6M4H6V6</accession>
<dbReference type="EC" id="1.3.99.41" evidence="8"/>
<dbReference type="EMBL" id="CP053073">
    <property type="protein sequence ID" value="QJR14925.1"/>
    <property type="molecule type" value="Genomic_DNA"/>
</dbReference>
<protein>
    <recommendedName>
        <fullName evidence="9">3-methylmercaptopropionyl-CoA dehydrogenase</fullName>
        <ecNumber evidence="8">1.3.99.41</ecNumber>
    </recommendedName>
</protein>
<organism evidence="15 16">
    <name type="scientific">Usitatibacter palustris</name>
    <dbReference type="NCBI Taxonomy" id="2732487"/>
    <lineage>
        <taxon>Bacteria</taxon>
        <taxon>Pseudomonadati</taxon>
        <taxon>Pseudomonadota</taxon>
        <taxon>Betaproteobacteria</taxon>
        <taxon>Nitrosomonadales</taxon>
        <taxon>Usitatibacteraceae</taxon>
        <taxon>Usitatibacter</taxon>
    </lineage>
</organism>
<proteinExistence type="inferred from homology"/>
<evidence type="ECO:0000313" key="16">
    <source>
        <dbReference type="Proteomes" id="UP000503096"/>
    </source>
</evidence>
<gene>
    <name evidence="15" type="primary">dmdC</name>
    <name evidence="15" type="ORF">DSM104440_01740</name>
</gene>
<evidence type="ECO:0000313" key="15">
    <source>
        <dbReference type="EMBL" id="QJR14925.1"/>
    </source>
</evidence>
<feature type="domain" description="Acetyl-CoA dehydrogenase-like C-terminal" evidence="14">
    <location>
        <begin position="467"/>
        <end position="593"/>
    </location>
</feature>
<dbReference type="PANTHER" id="PTHR42803">
    <property type="entry name" value="ACYL-COA DEHYDROGENASE"/>
    <property type="match status" value="1"/>
</dbReference>
<feature type="domain" description="Acyl-CoA dehydrogenase/oxidase N-terminal" evidence="13">
    <location>
        <begin position="75"/>
        <end position="157"/>
    </location>
</feature>
<evidence type="ECO:0000256" key="2">
    <source>
        <dbReference type="ARBA" id="ARBA00009347"/>
    </source>
</evidence>
<dbReference type="InterPro" id="IPR037069">
    <property type="entry name" value="AcylCoA_DH/ox_N_sf"/>
</dbReference>
<dbReference type="FunFam" id="2.40.110.10:FF:000031">
    <property type="entry name" value="Acyl-CoA dehydrogenase, putative"/>
    <property type="match status" value="1"/>
</dbReference>
<evidence type="ECO:0000259" key="14">
    <source>
        <dbReference type="Pfam" id="PF12806"/>
    </source>
</evidence>
<evidence type="ECO:0000256" key="1">
    <source>
        <dbReference type="ARBA" id="ARBA00001974"/>
    </source>
</evidence>
<dbReference type="InterPro" id="IPR036250">
    <property type="entry name" value="AcylCo_DH-like_C"/>
</dbReference>
<keyword evidence="3 10" id="KW-0285">Flavoprotein</keyword>
<evidence type="ECO:0000256" key="7">
    <source>
        <dbReference type="ARBA" id="ARBA00058683"/>
    </source>
</evidence>
<evidence type="ECO:0000256" key="4">
    <source>
        <dbReference type="ARBA" id="ARBA00022827"/>
    </source>
</evidence>
<dbReference type="Proteomes" id="UP000503096">
    <property type="component" value="Chromosome"/>
</dbReference>
<dbReference type="KEGG" id="upl:DSM104440_01740"/>
<keyword evidence="5 10" id="KW-0560">Oxidoreductase</keyword>
<dbReference type="PANTHER" id="PTHR42803:SF1">
    <property type="entry name" value="BROAD-SPECIFICITY LINEAR ACYL-COA DEHYDROGENASE FADE5"/>
    <property type="match status" value="1"/>
</dbReference>
<dbReference type="Pfam" id="PF02770">
    <property type="entry name" value="Acyl-CoA_dh_M"/>
    <property type="match status" value="1"/>
</dbReference>
<evidence type="ECO:0000259" key="11">
    <source>
        <dbReference type="Pfam" id="PF00441"/>
    </source>
</evidence>
<comment type="similarity">
    <text evidence="2 10">Belongs to the acyl-CoA dehydrogenase family.</text>
</comment>
<dbReference type="InterPro" id="IPR013786">
    <property type="entry name" value="AcylCoA_DH/ox_N"/>
</dbReference>
<dbReference type="InterPro" id="IPR025878">
    <property type="entry name" value="Acyl-CoA_dh-like_C_dom"/>
</dbReference>
<comment type="cofactor">
    <cofactor evidence="1 10">
        <name>FAD</name>
        <dbReference type="ChEBI" id="CHEBI:57692"/>
    </cofactor>
</comment>
<evidence type="ECO:0000259" key="12">
    <source>
        <dbReference type="Pfam" id="PF02770"/>
    </source>
</evidence>
<keyword evidence="16" id="KW-1185">Reference proteome</keyword>
<dbReference type="Pfam" id="PF00441">
    <property type="entry name" value="Acyl-CoA_dh_1"/>
    <property type="match status" value="1"/>
</dbReference>
<evidence type="ECO:0000256" key="10">
    <source>
        <dbReference type="RuleBase" id="RU362125"/>
    </source>
</evidence>
<comment type="catalytic activity">
    <reaction evidence="6">
        <text>3-(methylsulfanyl)propanoyl-CoA + oxidized [electron-transfer flavoprotein] + H(+) = 3-(methylsulfanyl)acryloyl-CoA + reduced [electron-transfer flavoprotein]</text>
        <dbReference type="Rhea" id="RHEA:52612"/>
        <dbReference type="Rhea" id="RHEA-COMP:10685"/>
        <dbReference type="Rhea" id="RHEA-COMP:10686"/>
        <dbReference type="ChEBI" id="CHEBI:15378"/>
        <dbReference type="ChEBI" id="CHEBI:57692"/>
        <dbReference type="ChEBI" id="CHEBI:58307"/>
        <dbReference type="ChEBI" id="CHEBI:82815"/>
        <dbReference type="ChEBI" id="CHEBI:84994"/>
        <dbReference type="EC" id="1.3.99.41"/>
    </reaction>
    <physiologicalReaction direction="left-to-right" evidence="6">
        <dbReference type="Rhea" id="RHEA:52613"/>
    </physiologicalReaction>
</comment>
<keyword evidence="4 10" id="KW-0274">FAD</keyword>
<sequence length="598" mass="64077">MPEYVAPLKDMQFVLKHVVGLDLVNTLPGWEDVTEDVVDAILEEAGKLASEVLSPLNSTGDKTGAKWKDGVVTTPPGFKEAYHQYCNAGWNNILSPTDFGGQGLPHLIATPVEEMWGAANLAFKLCPMLTQGAIEAISHVGPDSLRERFLPAMVSGKWTGTMNLTEPQAGSDLSLVRTKATPQDDGTYRIKGQKIFITYGEHDYTENIVHLVLARIDGAPEGVKGISLFAVPKFNVKPDGTLGSRNDVKCASIEHKLGIHASPTAVMIFGENDGAAGYLVGEANRGLEYMFIMMNAARLSVGLEGVAIAERAYQRALSWSRERMQGKPIGVAGAKTAPIIQHPDVKRMLLTMKSTIEAMRALAYWTSAQLDRARMAADDTERKRSQALVDFLIPIVKGWSTENGIDVASLGIQVHGGMGFIEETGAAQHLRDARITTIYEGTTGIQAMDLVGRKIGREEGRTALALLAEIDNFTPKLAASGDANVKAIGESLTAAVKSARETVQWIARNFSTNAPAVAAGSVYVLKLLGITLGGWMLARSANTAAAQLGRAEGDAAFLKAKILTAHFYADHILPQTASLASAATRGPESVLAVEDAQF</sequence>
<dbReference type="InterPro" id="IPR046373">
    <property type="entry name" value="Acyl-CoA_Oxase/DH_mid-dom_sf"/>
</dbReference>
<evidence type="ECO:0000256" key="6">
    <source>
        <dbReference type="ARBA" id="ARBA00051388"/>
    </source>
</evidence>
<dbReference type="Gene3D" id="1.20.140.10">
    <property type="entry name" value="Butyryl-CoA Dehydrogenase, subunit A, domain 3"/>
    <property type="match status" value="1"/>
</dbReference>
<comment type="function">
    <text evidence="7">Involved in the assimilation of dimethylsulphoniopropionate (DMSP), an important compound in the fixation of carbon in marine phytoplankton, by mediating the conversion of 3-(methylthio)propanoyl-CoA (MMPA-CoA) to 3-(methylthio)acryloyl-CoA (MTA-CoA).</text>
</comment>
<feature type="domain" description="Acyl-CoA dehydrogenase/oxidase C-terminal" evidence="11">
    <location>
        <begin position="284"/>
        <end position="450"/>
    </location>
</feature>
<evidence type="ECO:0000256" key="9">
    <source>
        <dbReference type="ARBA" id="ARBA00069043"/>
    </source>
</evidence>
<evidence type="ECO:0000256" key="8">
    <source>
        <dbReference type="ARBA" id="ARBA00066694"/>
    </source>
</evidence>